<feature type="transmembrane region" description="Helical" evidence="1">
    <location>
        <begin position="168"/>
        <end position="188"/>
    </location>
</feature>
<evidence type="ECO:0000313" key="3">
    <source>
        <dbReference type="Proteomes" id="UP000186594"/>
    </source>
</evidence>
<keyword evidence="1" id="KW-1133">Transmembrane helix</keyword>
<feature type="transmembrane region" description="Helical" evidence="1">
    <location>
        <begin position="125"/>
        <end position="147"/>
    </location>
</feature>
<proteinExistence type="predicted"/>
<feature type="transmembrane region" description="Helical" evidence="1">
    <location>
        <begin position="194"/>
        <end position="216"/>
    </location>
</feature>
<gene>
    <name evidence="2" type="ORF">NEOLI_001614</name>
</gene>
<name>A0A1U7LRB6_NEOID</name>
<dbReference type="EMBL" id="LXFE01000507">
    <property type="protein sequence ID" value="OLL25092.1"/>
    <property type="molecule type" value="Genomic_DNA"/>
</dbReference>
<feature type="transmembrane region" description="Helical" evidence="1">
    <location>
        <begin position="27"/>
        <end position="48"/>
    </location>
</feature>
<protein>
    <submittedName>
        <fullName evidence="2">Uncharacterized protein</fullName>
    </submittedName>
</protein>
<dbReference type="Proteomes" id="UP000186594">
    <property type="component" value="Unassembled WGS sequence"/>
</dbReference>
<dbReference type="AlphaFoldDB" id="A0A1U7LRB6"/>
<keyword evidence="3" id="KW-1185">Reference proteome</keyword>
<evidence type="ECO:0000313" key="2">
    <source>
        <dbReference type="EMBL" id="OLL25092.1"/>
    </source>
</evidence>
<evidence type="ECO:0000256" key="1">
    <source>
        <dbReference type="SAM" id="Phobius"/>
    </source>
</evidence>
<reference evidence="2 3" key="1">
    <citation type="submission" date="2016-04" db="EMBL/GenBank/DDBJ databases">
        <title>Evolutionary innovation and constraint leading to complex multicellularity in the Ascomycota.</title>
        <authorList>
            <person name="Cisse O."/>
            <person name="Nguyen A."/>
            <person name="Hewitt D.A."/>
            <person name="Jedd G."/>
            <person name="Stajich J.E."/>
        </authorList>
    </citation>
    <scope>NUCLEOTIDE SEQUENCE [LARGE SCALE GENOMIC DNA]</scope>
    <source>
        <strain evidence="2 3">DAH-3</strain>
    </source>
</reference>
<organism evidence="2 3">
    <name type="scientific">Neolecta irregularis (strain DAH-3)</name>
    <dbReference type="NCBI Taxonomy" id="1198029"/>
    <lineage>
        <taxon>Eukaryota</taxon>
        <taxon>Fungi</taxon>
        <taxon>Dikarya</taxon>
        <taxon>Ascomycota</taxon>
        <taxon>Taphrinomycotina</taxon>
        <taxon>Neolectales</taxon>
        <taxon>Neolectaceae</taxon>
        <taxon>Neolecta</taxon>
    </lineage>
</organism>
<comment type="caution">
    <text evidence="2">The sequence shown here is derived from an EMBL/GenBank/DDBJ whole genome shotgun (WGS) entry which is preliminary data.</text>
</comment>
<feature type="transmembrane region" description="Helical" evidence="1">
    <location>
        <begin position="60"/>
        <end position="78"/>
    </location>
</feature>
<keyword evidence="1" id="KW-0472">Membrane</keyword>
<sequence>MVSGVVKARMTNPMLKDLKSKKDFKRLIKYQSMFVLLAVSAGGVLLTYFLDSFFPIDRHFIRLTYNCYGICEVAISYLRLPKQLLSTKYLRFTTNLFKATEISIALSIPMQFAAALSGVSTLHLIVKIVDLVGAVLFLACEINTLYASQKMLRTIPDDFAAFHLTKRVLKGLIEANTCAICAGIYSLFYAEFGLFATECLAILCGAKALQCYAKVFNLTREIRRLKENNITSLDDSAFDNIKSFDKIQSRDLESELAIEKTLPVKRKGLS</sequence>
<accession>A0A1U7LRB6</accession>
<keyword evidence="1" id="KW-0812">Transmembrane</keyword>
<feature type="transmembrane region" description="Helical" evidence="1">
    <location>
        <begin position="99"/>
        <end position="119"/>
    </location>
</feature>